<evidence type="ECO:0000313" key="2">
    <source>
        <dbReference type="Proteomes" id="UP000295008"/>
    </source>
</evidence>
<evidence type="ECO:0000313" key="1">
    <source>
        <dbReference type="EMBL" id="TCL62401.1"/>
    </source>
</evidence>
<dbReference type="EMBL" id="SLUN01000025">
    <property type="protein sequence ID" value="TCL62401.1"/>
    <property type="molecule type" value="Genomic_DNA"/>
</dbReference>
<accession>A0A4R1R9L5</accession>
<dbReference type="RefSeq" id="WP_132015690.1">
    <property type="nucleotide sequence ID" value="NZ_SLUN01000025.1"/>
</dbReference>
<dbReference type="AlphaFoldDB" id="A0A4R1R9L5"/>
<protein>
    <recommendedName>
        <fullName evidence="3">ATP-binding protein</fullName>
    </recommendedName>
</protein>
<sequence length="224" mass="24991">MKRLTVVGGAFGSGKTEFAIAYARSLAAEAVHPVGLVDLDIVNPYFRSRDVAKDLAEAGLEVISTAPGLEYADLPALSPQIYTMLQDRRVTTVFDVGGDPVGARALGRFYPYFSQEDYDFWVVINPYRPDTRDVDEAERLIAGLEAASRLRVTGLVGNINLGRETTMAIWRNGLPLIEELASRRNLPLRFHMVEEGFYAANREGLAEYPVFPVRLRMLPPWLQD</sequence>
<dbReference type="Proteomes" id="UP000295008">
    <property type="component" value="Unassembled WGS sequence"/>
</dbReference>
<proteinExistence type="predicted"/>
<reference evidence="1 2" key="1">
    <citation type="submission" date="2019-03" db="EMBL/GenBank/DDBJ databases">
        <title>Genomic Encyclopedia of Type Strains, Phase IV (KMG-IV): sequencing the most valuable type-strain genomes for metagenomic binning, comparative biology and taxonomic classification.</title>
        <authorList>
            <person name="Goeker M."/>
        </authorList>
    </citation>
    <scope>NUCLEOTIDE SEQUENCE [LARGE SCALE GENOMIC DNA]</scope>
    <source>
        <strain evidence="1 2">LX-B</strain>
    </source>
</reference>
<dbReference type="SUPFAM" id="SSF52540">
    <property type="entry name" value="P-loop containing nucleoside triphosphate hydrolases"/>
    <property type="match status" value="1"/>
</dbReference>
<keyword evidence="2" id="KW-1185">Reference proteome</keyword>
<gene>
    <name evidence="1" type="ORF">EDC14_102520</name>
</gene>
<dbReference type="Gene3D" id="3.40.50.300">
    <property type="entry name" value="P-loop containing nucleotide triphosphate hydrolases"/>
    <property type="match status" value="1"/>
</dbReference>
<dbReference type="InterPro" id="IPR027417">
    <property type="entry name" value="P-loop_NTPase"/>
</dbReference>
<evidence type="ECO:0008006" key="3">
    <source>
        <dbReference type="Google" id="ProtNLM"/>
    </source>
</evidence>
<organism evidence="1 2">
    <name type="scientific">Hydrogenispora ethanolica</name>
    <dbReference type="NCBI Taxonomy" id="1082276"/>
    <lineage>
        <taxon>Bacteria</taxon>
        <taxon>Bacillati</taxon>
        <taxon>Bacillota</taxon>
        <taxon>Hydrogenispora</taxon>
    </lineage>
</organism>
<name>A0A4R1R9L5_HYDET</name>
<dbReference type="OrthoDB" id="9779501at2"/>
<comment type="caution">
    <text evidence="1">The sequence shown here is derived from an EMBL/GenBank/DDBJ whole genome shotgun (WGS) entry which is preliminary data.</text>
</comment>